<dbReference type="Pfam" id="PF00753">
    <property type="entry name" value="Lactamase_B"/>
    <property type="match status" value="1"/>
</dbReference>
<evidence type="ECO:0000256" key="10">
    <source>
        <dbReference type="SAM" id="MobiDB-lite"/>
    </source>
</evidence>
<dbReference type="Proteomes" id="UP000606786">
    <property type="component" value="Unassembled WGS sequence"/>
</dbReference>
<feature type="region of interest" description="Disordered" evidence="10">
    <location>
        <begin position="368"/>
        <end position="393"/>
    </location>
</feature>
<keyword evidence="13" id="KW-1185">Reference proteome</keyword>
<accession>A0A811V7Y4</accession>
<dbReference type="SMART" id="SM00849">
    <property type="entry name" value="Lactamase_B"/>
    <property type="match status" value="1"/>
</dbReference>
<evidence type="ECO:0000256" key="4">
    <source>
        <dbReference type="ARBA" id="ARBA00006759"/>
    </source>
</evidence>
<sequence length="393" mass="44289">MVACLAQRLWTDKAAAAKPPAAPDKLHSQIVDVRCEGMVVKILPARDNNYMYLITDLPTGCTAAIDLSDNKLLFETLKKENLTLSYAFITHHHEDHAGGTEELAAQYPDVKICAGDERIKCVTHCVKNDEKLKLGEMTFNCMHTPCHTVGHYCFFVECGAGGPPALFTGDTLFQGGCGGFGEGTPEQMVAIVDRFMSLPKMTRVFGGHENTIANLRFAQCVEPENSNVSARLIANNSMQYPVPMDVDPGTSCFRQNPRIRSNISERFNHPQTYQQGSSSNRPNPNQQRSRQHANNFAQPQQQFNRLYANNAFNQALLQRQHVNNFTQHQQQYKRPYTNNTSTQAPVQKLQRINAMRNEPYFSEMDEYEDPFLNEPPYSEMGDTELPDEVNFLG</sequence>
<dbReference type="AlphaFoldDB" id="A0A811V7Y4"/>
<name>A0A811V7Y4_CERCA</name>
<feature type="domain" description="Metallo-beta-lactamase" evidence="11">
    <location>
        <begin position="48"/>
        <end position="208"/>
    </location>
</feature>
<evidence type="ECO:0000256" key="1">
    <source>
        <dbReference type="ARBA" id="ARBA00001623"/>
    </source>
</evidence>
<comment type="catalytic activity">
    <reaction evidence="1">
        <text>an S-(2-hydroxyacyl)glutathione + H2O = a 2-hydroxy carboxylate + glutathione + H(+)</text>
        <dbReference type="Rhea" id="RHEA:21864"/>
        <dbReference type="ChEBI" id="CHEBI:15377"/>
        <dbReference type="ChEBI" id="CHEBI:15378"/>
        <dbReference type="ChEBI" id="CHEBI:57925"/>
        <dbReference type="ChEBI" id="CHEBI:58896"/>
        <dbReference type="ChEBI" id="CHEBI:71261"/>
        <dbReference type="EC" id="3.1.2.6"/>
    </reaction>
</comment>
<protein>
    <recommendedName>
        <fullName evidence="5">hydroxyacylglutathione hydrolase</fullName>
        <ecNumber evidence="5">3.1.2.6</ecNumber>
    </recommendedName>
    <alternativeName>
        <fullName evidence="9">Glyoxalase II</fullName>
    </alternativeName>
</protein>
<evidence type="ECO:0000256" key="8">
    <source>
        <dbReference type="ARBA" id="ARBA00022833"/>
    </source>
</evidence>
<dbReference type="InterPro" id="IPR001279">
    <property type="entry name" value="Metallo-B-lactamas"/>
</dbReference>
<dbReference type="PANTHER" id="PTHR11935:SF94">
    <property type="entry name" value="TENZING NORGAY, ISOFORM C"/>
    <property type="match status" value="1"/>
</dbReference>
<evidence type="ECO:0000259" key="11">
    <source>
        <dbReference type="SMART" id="SM00849"/>
    </source>
</evidence>
<dbReference type="InterPro" id="IPR036866">
    <property type="entry name" value="RibonucZ/Hydroxyglut_hydro"/>
</dbReference>
<comment type="pathway">
    <text evidence="3">Secondary metabolite metabolism; methylglyoxal degradation; (R)-lactate from methylglyoxal: step 2/2.</text>
</comment>
<keyword evidence="7" id="KW-0378">Hydrolase</keyword>
<reference evidence="12" key="1">
    <citation type="submission" date="2020-11" db="EMBL/GenBank/DDBJ databases">
        <authorList>
            <person name="Whitehead M."/>
        </authorList>
    </citation>
    <scope>NUCLEOTIDE SEQUENCE</scope>
    <source>
        <strain evidence="12">EGII</strain>
    </source>
</reference>
<dbReference type="GO" id="GO:0046872">
    <property type="term" value="F:metal ion binding"/>
    <property type="evidence" value="ECO:0007669"/>
    <property type="project" value="UniProtKB-KW"/>
</dbReference>
<dbReference type="InterPro" id="IPR035680">
    <property type="entry name" value="Clx_II_MBL"/>
</dbReference>
<dbReference type="SUPFAM" id="SSF56281">
    <property type="entry name" value="Metallo-hydrolase/oxidoreductase"/>
    <property type="match status" value="1"/>
</dbReference>
<dbReference type="Gene3D" id="3.60.15.10">
    <property type="entry name" value="Ribonuclease Z/Hydroxyacylglutathione hydrolase-like"/>
    <property type="match status" value="1"/>
</dbReference>
<dbReference type="PANTHER" id="PTHR11935">
    <property type="entry name" value="BETA LACTAMASE DOMAIN"/>
    <property type="match status" value="1"/>
</dbReference>
<dbReference type="GO" id="GO:0004416">
    <property type="term" value="F:hydroxyacylglutathione hydrolase activity"/>
    <property type="evidence" value="ECO:0007669"/>
    <property type="project" value="UniProtKB-EC"/>
</dbReference>
<keyword evidence="6" id="KW-0479">Metal-binding</keyword>
<evidence type="ECO:0000256" key="6">
    <source>
        <dbReference type="ARBA" id="ARBA00022723"/>
    </source>
</evidence>
<organism evidence="12 13">
    <name type="scientific">Ceratitis capitata</name>
    <name type="common">Mediterranean fruit fly</name>
    <name type="synonym">Tephritis capitata</name>
    <dbReference type="NCBI Taxonomy" id="7213"/>
    <lineage>
        <taxon>Eukaryota</taxon>
        <taxon>Metazoa</taxon>
        <taxon>Ecdysozoa</taxon>
        <taxon>Arthropoda</taxon>
        <taxon>Hexapoda</taxon>
        <taxon>Insecta</taxon>
        <taxon>Pterygota</taxon>
        <taxon>Neoptera</taxon>
        <taxon>Endopterygota</taxon>
        <taxon>Diptera</taxon>
        <taxon>Brachycera</taxon>
        <taxon>Muscomorpha</taxon>
        <taxon>Tephritoidea</taxon>
        <taxon>Tephritidae</taxon>
        <taxon>Ceratitis</taxon>
        <taxon>Ceratitis</taxon>
    </lineage>
</organism>
<dbReference type="EC" id="3.1.2.6" evidence="5"/>
<evidence type="ECO:0000256" key="7">
    <source>
        <dbReference type="ARBA" id="ARBA00022801"/>
    </source>
</evidence>
<proteinExistence type="inferred from homology"/>
<evidence type="ECO:0000256" key="5">
    <source>
        <dbReference type="ARBA" id="ARBA00011917"/>
    </source>
</evidence>
<dbReference type="OrthoDB" id="515692at2759"/>
<evidence type="ECO:0000256" key="3">
    <source>
        <dbReference type="ARBA" id="ARBA00004963"/>
    </source>
</evidence>
<feature type="region of interest" description="Disordered" evidence="10">
    <location>
        <begin position="261"/>
        <end position="293"/>
    </location>
</feature>
<evidence type="ECO:0000313" key="12">
    <source>
        <dbReference type="EMBL" id="CAD7005927.1"/>
    </source>
</evidence>
<evidence type="ECO:0000256" key="2">
    <source>
        <dbReference type="ARBA" id="ARBA00001947"/>
    </source>
</evidence>
<comment type="cofactor">
    <cofactor evidence="2">
        <name>Zn(2+)</name>
        <dbReference type="ChEBI" id="CHEBI:29105"/>
    </cofactor>
</comment>
<feature type="compositionally biased region" description="Polar residues" evidence="10">
    <location>
        <begin position="261"/>
        <end position="288"/>
    </location>
</feature>
<keyword evidence="8" id="KW-0862">Zinc</keyword>
<dbReference type="GO" id="GO:0031123">
    <property type="term" value="P:RNA 3'-end processing"/>
    <property type="evidence" value="ECO:0007669"/>
    <property type="project" value="UniProtKB-ARBA"/>
</dbReference>
<dbReference type="CDD" id="cd07723">
    <property type="entry name" value="hydroxyacylglutathione_hydrolase_MBL-fold"/>
    <property type="match status" value="1"/>
</dbReference>
<gene>
    <name evidence="12" type="ORF">CCAP1982_LOCUS14265</name>
</gene>
<dbReference type="EMBL" id="CAJHJT010000034">
    <property type="protein sequence ID" value="CAD7005927.1"/>
    <property type="molecule type" value="Genomic_DNA"/>
</dbReference>
<evidence type="ECO:0000313" key="13">
    <source>
        <dbReference type="Proteomes" id="UP000606786"/>
    </source>
</evidence>
<comment type="similarity">
    <text evidence="4">Belongs to the metallo-beta-lactamase superfamily. Glyoxalase II family.</text>
</comment>
<comment type="caution">
    <text evidence="12">The sequence shown here is derived from an EMBL/GenBank/DDBJ whole genome shotgun (WGS) entry which is preliminary data.</text>
</comment>
<evidence type="ECO:0000256" key="9">
    <source>
        <dbReference type="ARBA" id="ARBA00031044"/>
    </source>
</evidence>